<feature type="region of interest" description="Disordered" evidence="1">
    <location>
        <begin position="153"/>
        <end position="175"/>
    </location>
</feature>
<feature type="compositionally biased region" description="Basic and acidic residues" evidence="1">
    <location>
        <begin position="40"/>
        <end position="51"/>
    </location>
</feature>
<evidence type="ECO:0000313" key="2">
    <source>
        <dbReference type="EMBL" id="MBC9718924.1"/>
    </source>
</evidence>
<evidence type="ECO:0000313" key="3">
    <source>
        <dbReference type="Proteomes" id="UP000642284"/>
    </source>
</evidence>
<name>A0ABR7STW4_9ACTN</name>
<gene>
    <name evidence="2" type="ORF">H9Y04_41000</name>
</gene>
<evidence type="ECO:0000256" key="1">
    <source>
        <dbReference type="SAM" id="MobiDB-lite"/>
    </source>
</evidence>
<dbReference type="EMBL" id="JACTVJ010000030">
    <property type="protein sequence ID" value="MBC9718924.1"/>
    <property type="molecule type" value="Genomic_DNA"/>
</dbReference>
<feature type="compositionally biased region" description="Basic and acidic residues" evidence="1">
    <location>
        <begin position="99"/>
        <end position="117"/>
    </location>
</feature>
<protein>
    <submittedName>
        <fullName evidence="2">Uncharacterized protein</fullName>
    </submittedName>
</protein>
<accession>A0ABR7STW4</accession>
<organism evidence="2 3">
    <name type="scientific">Streptomyces polyasparticus</name>
    <dbReference type="NCBI Taxonomy" id="2767826"/>
    <lineage>
        <taxon>Bacteria</taxon>
        <taxon>Bacillati</taxon>
        <taxon>Actinomycetota</taxon>
        <taxon>Actinomycetes</taxon>
        <taxon>Kitasatosporales</taxon>
        <taxon>Streptomycetaceae</taxon>
        <taxon>Streptomyces</taxon>
    </lineage>
</organism>
<comment type="caution">
    <text evidence="2">The sequence shown here is derived from an EMBL/GenBank/DDBJ whole genome shotgun (WGS) entry which is preliminary data.</text>
</comment>
<keyword evidence="3" id="KW-1185">Reference proteome</keyword>
<dbReference type="RefSeq" id="WP_187819345.1">
    <property type="nucleotide sequence ID" value="NZ_JACTVJ010000030.1"/>
</dbReference>
<feature type="region of interest" description="Disordered" evidence="1">
    <location>
        <begin position="77"/>
        <end position="117"/>
    </location>
</feature>
<sequence length="175" mass="18868">MGKSARVLGREFGRSAREMNELLKAHGYLYGKPGAYGLTEKGRQYGQEQHHSRGTGGSAQYNPQWETRTWSDETASALWADMEANPGGGAPSDDVPPQEAKHVDPGPRHDGSDERETSWKEVAAIGMVAGAFLAAPHVKPFWHDKLKPAARSLRRRFAKGEPGEGNSGSSGSPAS</sequence>
<dbReference type="Proteomes" id="UP000642284">
    <property type="component" value="Unassembled WGS sequence"/>
</dbReference>
<reference evidence="2 3" key="1">
    <citation type="submission" date="2020-08" db="EMBL/GenBank/DDBJ databases">
        <title>Genemic of Streptomyces polyaspartic.</title>
        <authorList>
            <person name="Liu W."/>
        </authorList>
    </citation>
    <scope>NUCLEOTIDE SEQUENCE [LARGE SCALE GENOMIC DNA]</scope>
    <source>
        <strain evidence="2 3">TRM66268-LWL</strain>
    </source>
</reference>
<feature type="region of interest" description="Disordered" evidence="1">
    <location>
        <begin position="38"/>
        <end position="63"/>
    </location>
</feature>
<proteinExistence type="predicted"/>